<evidence type="ECO:0000256" key="1">
    <source>
        <dbReference type="SAM" id="SignalP"/>
    </source>
</evidence>
<dbReference type="EMBL" id="CP111016">
    <property type="protein sequence ID" value="WAR04093.1"/>
    <property type="molecule type" value="Genomic_DNA"/>
</dbReference>
<keyword evidence="3" id="KW-1185">Reference proteome</keyword>
<dbReference type="Proteomes" id="UP001164746">
    <property type="component" value="Chromosome 5"/>
</dbReference>
<sequence length="94" mass="10322">MAELKLSVLTVVYLGLLCVITFGTADQNMESSNASKENTIIALRKVCEELCFEESAYCPNECQMAILQPLVSSDTIPSYDKRASRGIDGLTKQI</sequence>
<keyword evidence="1" id="KW-0732">Signal</keyword>
<organism evidence="2 3">
    <name type="scientific">Mya arenaria</name>
    <name type="common">Soft-shell clam</name>
    <dbReference type="NCBI Taxonomy" id="6604"/>
    <lineage>
        <taxon>Eukaryota</taxon>
        <taxon>Metazoa</taxon>
        <taxon>Spiralia</taxon>
        <taxon>Lophotrochozoa</taxon>
        <taxon>Mollusca</taxon>
        <taxon>Bivalvia</taxon>
        <taxon>Autobranchia</taxon>
        <taxon>Heteroconchia</taxon>
        <taxon>Euheterodonta</taxon>
        <taxon>Imparidentia</taxon>
        <taxon>Neoheterodontei</taxon>
        <taxon>Myida</taxon>
        <taxon>Myoidea</taxon>
        <taxon>Myidae</taxon>
        <taxon>Mya</taxon>
    </lineage>
</organism>
<feature type="signal peptide" evidence="1">
    <location>
        <begin position="1"/>
        <end position="25"/>
    </location>
</feature>
<proteinExistence type="predicted"/>
<evidence type="ECO:0000313" key="2">
    <source>
        <dbReference type="EMBL" id="WAR04093.1"/>
    </source>
</evidence>
<evidence type="ECO:0000313" key="3">
    <source>
        <dbReference type="Proteomes" id="UP001164746"/>
    </source>
</evidence>
<gene>
    <name evidence="2" type="ORF">MAR_019462</name>
</gene>
<accession>A0ABY7E236</accession>
<protein>
    <submittedName>
        <fullName evidence="2">Uncharacterized protein</fullName>
    </submittedName>
</protein>
<reference evidence="2" key="1">
    <citation type="submission" date="2022-11" db="EMBL/GenBank/DDBJ databases">
        <title>Centuries of genome instability and evolution in soft-shell clam transmissible cancer (bioRxiv).</title>
        <authorList>
            <person name="Hart S.F.M."/>
            <person name="Yonemitsu M.A."/>
            <person name="Giersch R.M."/>
            <person name="Beal B.F."/>
            <person name="Arriagada G."/>
            <person name="Davis B.W."/>
            <person name="Ostrander E.A."/>
            <person name="Goff S.P."/>
            <person name="Metzger M.J."/>
        </authorList>
    </citation>
    <scope>NUCLEOTIDE SEQUENCE</scope>
    <source>
        <strain evidence="2">MELC-2E11</strain>
        <tissue evidence="2">Siphon/mantle</tissue>
    </source>
</reference>
<feature type="chain" id="PRO_5047116019" evidence="1">
    <location>
        <begin position="26"/>
        <end position="94"/>
    </location>
</feature>
<name>A0ABY7E236_MYAAR</name>